<dbReference type="EMBL" id="KZ679131">
    <property type="protein sequence ID" value="PTB76944.1"/>
    <property type="molecule type" value="Genomic_DNA"/>
</dbReference>
<evidence type="ECO:0000256" key="4">
    <source>
        <dbReference type="ARBA" id="ARBA00023136"/>
    </source>
</evidence>
<dbReference type="Proteomes" id="UP000240760">
    <property type="component" value="Unassembled WGS sequence"/>
</dbReference>
<name>A0A2T4C600_TRILO</name>
<dbReference type="Pfam" id="PF03619">
    <property type="entry name" value="Solute_trans_a"/>
    <property type="match status" value="1"/>
</dbReference>
<reference evidence="7 8" key="1">
    <citation type="submission" date="2016-07" db="EMBL/GenBank/DDBJ databases">
        <title>Multiple horizontal gene transfer events from other fungi enriched the ability of initially mycotrophic Trichoderma (Ascomycota) to feed on dead plant biomass.</title>
        <authorList>
            <consortium name="DOE Joint Genome Institute"/>
            <person name="Aerts A."/>
            <person name="Atanasova L."/>
            <person name="Chenthamara K."/>
            <person name="Zhang J."/>
            <person name="Grujic M."/>
            <person name="Henrissat B."/>
            <person name="Kuo A."/>
            <person name="Salamov A."/>
            <person name="Lipzen A."/>
            <person name="Labutti K."/>
            <person name="Barry K."/>
            <person name="Miao Y."/>
            <person name="Rahimi M.J."/>
            <person name="Shen Q."/>
            <person name="Grigoriev I.V."/>
            <person name="Kubicek C.P."/>
            <person name="Druzhinina I.S."/>
        </authorList>
    </citation>
    <scope>NUCLEOTIDE SEQUENCE [LARGE SCALE GENOMIC DNA]</scope>
    <source>
        <strain evidence="7 8">ATCC 18648</strain>
    </source>
</reference>
<feature type="compositionally biased region" description="Polar residues" evidence="5">
    <location>
        <begin position="354"/>
        <end position="376"/>
    </location>
</feature>
<dbReference type="InterPro" id="IPR005178">
    <property type="entry name" value="Ostalpha/TMEM184C"/>
</dbReference>
<keyword evidence="2 6" id="KW-0812">Transmembrane</keyword>
<dbReference type="PANTHER" id="PTHR23423">
    <property type="entry name" value="ORGANIC SOLUTE TRANSPORTER-RELATED"/>
    <property type="match status" value="1"/>
</dbReference>
<gene>
    <name evidence="7" type="ORF">M440DRAFT_1331658</name>
</gene>
<protein>
    <submittedName>
        <fullName evidence="7">DUF300-domain-containing protein</fullName>
    </submittedName>
</protein>
<dbReference type="AlphaFoldDB" id="A0A2T4C600"/>
<evidence type="ECO:0000256" key="1">
    <source>
        <dbReference type="ARBA" id="ARBA00004141"/>
    </source>
</evidence>
<dbReference type="GO" id="GO:0016020">
    <property type="term" value="C:membrane"/>
    <property type="evidence" value="ECO:0007669"/>
    <property type="project" value="UniProtKB-SubCell"/>
</dbReference>
<sequence length="424" mass="48009">MMNLTCNSTLEEMRISPGSEVKIAGPLNFHDLARVISAGSTLIAVVLSLYLIFMHATHYTQPKEQRHIIRILFMVPVYAVSSYMQLEWYWRATYFSVISDCYEAFAIASFFGLICHYCAPDLHTQKEFFRGLRPIQGWVMPINWFAKCCGGDRGPWRTPKSGLTWFNIIWIGVYQYCFIRVAMTVTAVLTEHYGRYCESSNSPIFAHIWVLVINALSVTIAMYCLIQFYIQLAKPLAEHKLFLKILAIKLVVFLSFWQASAISVGTSTLKIVKPNEVLAYPDLKVGIPALLLCVEMAIFSCLHIWAFPYQVYRRGAASSFYPSPDARVRHYPAPAAQELAPYIGDERVGLIYNAQPNPDSSMGSSPPSAYGQQHLQHAQAYSYDPPPYGGAAHAQSPYHSYDQSPPQRPLRPSEQYNQGDWRQG</sequence>
<keyword evidence="4 6" id="KW-0472">Membrane</keyword>
<accession>A0A2T4C600</accession>
<dbReference type="STRING" id="983965.A0A2T4C600"/>
<evidence type="ECO:0000313" key="8">
    <source>
        <dbReference type="Proteomes" id="UP000240760"/>
    </source>
</evidence>
<feature type="transmembrane region" description="Helical" evidence="6">
    <location>
        <begin position="92"/>
        <end position="119"/>
    </location>
</feature>
<evidence type="ECO:0000256" key="6">
    <source>
        <dbReference type="SAM" id="Phobius"/>
    </source>
</evidence>
<feature type="transmembrane region" description="Helical" evidence="6">
    <location>
        <begin position="208"/>
        <end position="229"/>
    </location>
</feature>
<proteinExistence type="predicted"/>
<feature type="compositionally biased region" description="Polar residues" evidence="5">
    <location>
        <begin position="414"/>
        <end position="424"/>
    </location>
</feature>
<feature type="transmembrane region" description="Helical" evidence="6">
    <location>
        <begin position="35"/>
        <end position="56"/>
    </location>
</feature>
<keyword evidence="3 6" id="KW-1133">Transmembrane helix</keyword>
<evidence type="ECO:0000256" key="5">
    <source>
        <dbReference type="SAM" id="MobiDB-lite"/>
    </source>
</evidence>
<feature type="transmembrane region" description="Helical" evidence="6">
    <location>
        <begin position="285"/>
        <end position="307"/>
    </location>
</feature>
<feature type="transmembrane region" description="Helical" evidence="6">
    <location>
        <begin position="163"/>
        <end position="188"/>
    </location>
</feature>
<evidence type="ECO:0000313" key="7">
    <source>
        <dbReference type="EMBL" id="PTB76944.1"/>
    </source>
</evidence>
<organism evidence="7 8">
    <name type="scientific">Trichoderma longibrachiatum ATCC 18648</name>
    <dbReference type="NCBI Taxonomy" id="983965"/>
    <lineage>
        <taxon>Eukaryota</taxon>
        <taxon>Fungi</taxon>
        <taxon>Dikarya</taxon>
        <taxon>Ascomycota</taxon>
        <taxon>Pezizomycotina</taxon>
        <taxon>Sordariomycetes</taxon>
        <taxon>Hypocreomycetidae</taxon>
        <taxon>Hypocreales</taxon>
        <taxon>Hypocreaceae</taxon>
        <taxon>Trichoderma</taxon>
    </lineage>
</organism>
<evidence type="ECO:0000256" key="2">
    <source>
        <dbReference type="ARBA" id="ARBA00022692"/>
    </source>
</evidence>
<evidence type="ECO:0000256" key="3">
    <source>
        <dbReference type="ARBA" id="ARBA00022989"/>
    </source>
</evidence>
<feature type="transmembrane region" description="Helical" evidence="6">
    <location>
        <begin position="68"/>
        <end position="86"/>
    </location>
</feature>
<keyword evidence="8" id="KW-1185">Reference proteome</keyword>
<dbReference type="SMART" id="SM01417">
    <property type="entry name" value="Solute_trans_a"/>
    <property type="match status" value="1"/>
</dbReference>
<dbReference type="OrthoDB" id="5348404at2759"/>
<comment type="subcellular location">
    <subcellularLocation>
        <location evidence="1">Membrane</location>
        <topology evidence="1">Multi-pass membrane protein</topology>
    </subcellularLocation>
</comment>
<feature type="transmembrane region" description="Helical" evidence="6">
    <location>
        <begin position="241"/>
        <end position="265"/>
    </location>
</feature>
<feature type="region of interest" description="Disordered" evidence="5">
    <location>
        <begin position="354"/>
        <end position="424"/>
    </location>
</feature>